<dbReference type="InParanoid" id="A0A482X4Y3"/>
<dbReference type="AlphaFoldDB" id="A0A482X4Y3"/>
<accession>A0A482X4Y3</accession>
<comment type="caution">
    <text evidence="1">The sequence shown here is derived from an EMBL/GenBank/DDBJ whole genome shotgun (WGS) entry which is preliminary data.</text>
</comment>
<evidence type="ECO:0000313" key="2">
    <source>
        <dbReference type="Proteomes" id="UP000291343"/>
    </source>
</evidence>
<dbReference type="Proteomes" id="UP000291343">
    <property type="component" value="Unassembled WGS sequence"/>
</dbReference>
<dbReference type="EMBL" id="QKKF02017624">
    <property type="protein sequence ID" value="RZF40783.1"/>
    <property type="molecule type" value="Genomic_DNA"/>
</dbReference>
<gene>
    <name evidence="1" type="ORF">LSTR_LSTR009268</name>
</gene>
<sequence length="260" mass="30507">MRREFAFQEITYTDDNSQKLKYVGTLEVEGGGAFEEEFVDTLFDPSKKEVQFILDNNEIHYMDFGEEGPAVEFGERSQGDVHESIRNVKCKIFSEKREFKYRPRAAFHHVREQKIHFTNMDDETFHNYFDIISKTWICSRRGHDTDGEIVFYKEQNTMLSKLPISRLFFHDGVRAELDNDRIKIREINFRSLDGLTSLKYSELEISQHKIREFDYLLDITKLYSIALKGDGAALEVGSRWQEQVTINSTDGFDYADPTFT</sequence>
<proteinExistence type="predicted"/>
<name>A0A482X4Y3_LAOST</name>
<protein>
    <submittedName>
        <fullName evidence="1">Uncharacterized protein</fullName>
    </submittedName>
</protein>
<organism evidence="1 2">
    <name type="scientific">Laodelphax striatellus</name>
    <name type="common">Small brown planthopper</name>
    <name type="synonym">Delphax striatella</name>
    <dbReference type="NCBI Taxonomy" id="195883"/>
    <lineage>
        <taxon>Eukaryota</taxon>
        <taxon>Metazoa</taxon>
        <taxon>Ecdysozoa</taxon>
        <taxon>Arthropoda</taxon>
        <taxon>Hexapoda</taxon>
        <taxon>Insecta</taxon>
        <taxon>Pterygota</taxon>
        <taxon>Neoptera</taxon>
        <taxon>Paraneoptera</taxon>
        <taxon>Hemiptera</taxon>
        <taxon>Auchenorrhyncha</taxon>
        <taxon>Fulgoroidea</taxon>
        <taxon>Delphacidae</taxon>
        <taxon>Criomorphinae</taxon>
        <taxon>Laodelphax</taxon>
    </lineage>
</organism>
<reference evidence="1 2" key="1">
    <citation type="journal article" date="2017" name="Gigascience">
        <title>Genome sequence of the small brown planthopper, Laodelphax striatellus.</title>
        <authorList>
            <person name="Zhu J."/>
            <person name="Jiang F."/>
            <person name="Wang X."/>
            <person name="Yang P."/>
            <person name="Bao Y."/>
            <person name="Zhao W."/>
            <person name="Wang W."/>
            <person name="Lu H."/>
            <person name="Wang Q."/>
            <person name="Cui N."/>
            <person name="Li J."/>
            <person name="Chen X."/>
            <person name="Luo L."/>
            <person name="Yu J."/>
            <person name="Kang L."/>
            <person name="Cui F."/>
        </authorList>
    </citation>
    <scope>NUCLEOTIDE SEQUENCE [LARGE SCALE GENOMIC DNA]</scope>
    <source>
        <strain evidence="1">Lst14</strain>
    </source>
</reference>
<evidence type="ECO:0000313" key="1">
    <source>
        <dbReference type="EMBL" id="RZF40783.1"/>
    </source>
</evidence>
<keyword evidence="2" id="KW-1185">Reference proteome</keyword>